<dbReference type="InterPro" id="IPR016032">
    <property type="entry name" value="Sig_transdc_resp-reg_C-effctor"/>
</dbReference>
<evidence type="ECO:0000259" key="5">
    <source>
        <dbReference type="PROSITE" id="PS50043"/>
    </source>
</evidence>
<proteinExistence type="predicted"/>
<keyword evidence="4" id="KW-0812">Transmembrane</keyword>
<feature type="transmembrane region" description="Helical" evidence="4">
    <location>
        <begin position="70"/>
        <end position="91"/>
    </location>
</feature>
<feature type="transmembrane region" description="Helical" evidence="4">
    <location>
        <begin position="306"/>
        <end position="329"/>
    </location>
</feature>
<keyword evidence="1" id="KW-0805">Transcription regulation</keyword>
<dbReference type="OrthoDB" id="3170096at2"/>
<organism evidence="6 7">
    <name type="scientific">Adlercreutzia mucosicola</name>
    <dbReference type="NCBI Taxonomy" id="580026"/>
    <lineage>
        <taxon>Bacteria</taxon>
        <taxon>Bacillati</taxon>
        <taxon>Actinomycetota</taxon>
        <taxon>Coriobacteriia</taxon>
        <taxon>Eggerthellales</taxon>
        <taxon>Eggerthellaceae</taxon>
        <taxon>Adlercreutzia</taxon>
    </lineage>
</organism>
<dbReference type="PANTHER" id="PTHR44688:SF16">
    <property type="entry name" value="DNA-BINDING TRANSCRIPTIONAL ACTIVATOR DEVR_DOSR"/>
    <property type="match status" value="1"/>
</dbReference>
<dbReference type="InterPro" id="IPR000792">
    <property type="entry name" value="Tscrpt_reg_LuxR_C"/>
</dbReference>
<feature type="transmembrane region" description="Helical" evidence="4">
    <location>
        <begin position="153"/>
        <end position="173"/>
    </location>
</feature>
<feature type="transmembrane region" description="Helical" evidence="4">
    <location>
        <begin position="127"/>
        <end position="147"/>
    </location>
</feature>
<dbReference type="EMBL" id="WSRR01000018">
    <property type="protein sequence ID" value="MVX61347.1"/>
    <property type="molecule type" value="Genomic_DNA"/>
</dbReference>
<evidence type="ECO:0000313" key="6">
    <source>
        <dbReference type="EMBL" id="MVX61347.1"/>
    </source>
</evidence>
<evidence type="ECO:0000256" key="1">
    <source>
        <dbReference type="ARBA" id="ARBA00023015"/>
    </source>
</evidence>
<dbReference type="Gene3D" id="1.10.10.10">
    <property type="entry name" value="Winged helix-like DNA-binding domain superfamily/Winged helix DNA-binding domain"/>
    <property type="match status" value="1"/>
</dbReference>
<sequence>MRLGRGHMAFVFLGLAFARAWVALLFADPLSPGYGSGWGTSFFDIAYVGCALAAIVGFRRVIPLTARRWPWMLSAALMTVASVGFVADGWLGLGEGAAAVVSLTGGSGFLLYTLVNAEVLATQALRSVILYLSVGRILSWVLTFFFSDMGFDRVAVAAVALPFVALAMTRAALDRVPERNRPLGTCPRFSMPWILLALMGVYSFVYGLHQGTLAPGVGRYASLFNAALALLIVLLVLLAPGKLSFRVLCNVPAVFLACGFLLMSLEGALVGVVADMLIALAFDVAKITVVFLFYDMSRRLGISIVVLSASLAAVEVFGLAGNGVAFLLAQAEAGAAAGTLAHAVIIALAFAVGVMALTRRDAFSDWGARLTDPDEGGEDAGVPNEAIAERCERMADQWGLTAREREVLGLVARGLTSRQVQDALFIAEGTFKTHLRHIYEKSGVRGQKQLRLLLQRETGAPVD</sequence>
<name>A0A6N8JQB9_9ACTN</name>
<keyword evidence="4" id="KW-1133">Transmembrane helix</keyword>
<dbReference type="GO" id="GO:0006355">
    <property type="term" value="P:regulation of DNA-templated transcription"/>
    <property type="evidence" value="ECO:0007669"/>
    <property type="project" value="InterPro"/>
</dbReference>
<keyword evidence="7" id="KW-1185">Reference proteome</keyword>
<dbReference type="PROSITE" id="PS50043">
    <property type="entry name" value="HTH_LUXR_2"/>
    <property type="match status" value="1"/>
</dbReference>
<dbReference type="InterPro" id="IPR036388">
    <property type="entry name" value="WH-like_DNA-bd_sf"/>
</dbReference>
<feature type="transmembrane region" description="Helical" evidence="4">
    <location>
        <begin position="271"/>
        <end position="294"/>
    </location>
</feature>
<dbReference type="CDD" id="cd06170">
    <property type="entry name" value="LuxR_C_like"/>
    <property type="match status" value="1"/>
</dbReference>
<feature type="transmembrane region" description="Helical" evidence="4">
    <location>
        <begin position="335"/>
        <end position="357"/>
    </location>
</feature>
<keyword evidence="3" id="KW-0804">Transcription</keyword>
<dbReference type="AlphaFoldDB" id="A0A6N8JQB9"/>
<evidence type="ECO:0000256" key="3">
    <source>
        <dbReference type="ARBA" id="ARBA00023163"/>
    </source>
</evidence>
<comment type="caution">
    <text evidence="6">The sequence shown here is derived from an EMBL/GenBank/DDBJ whole genome shotgun (WGS) entry which is preliminary data.</text>
</comment>
<dbReference type="Pfam" id="PF00196">
    <property type="entry name" value="GerE"/>
    <property type="match status" value="1"/>
</dbReference>
<evidence type="ECO:0000313" key="7">
    <source>
        <dbReference type="Proteomes" id="UP000463388"/>
    </source>
</evidence>
<reference evidence="6 7" key="1">
    <citation type="submission" date="2019-12" db="EMBL/GenBank/DDBJ databases">
        <title>Microbes associate with the intestines of laboratory mice.</title>
        <authorList>
            <person name="Navarre W."/>
            <person name="Wong E."/>
        </authorList>
    </citation>
    <scope>NUCLEOTIDE SEQUENCE [LARGE SCALE GENOMIC DNA]</scope>
    <source>
        <strain evidence="6 7">NM66_B29</strain>
    </source>
</reference>
<feature type="transmembrane region" description="Helical" evidence="4">
    <location>
        <begin position="221"/>
        <end position="240"/>
    </location>
</feature>
<evidence type="ECO:0000256" key="4">
    <source>
        <dbReference type="SAM" id="Phobius"/>
    </source>
</evidence>
<gene>
    <name evidence="6" type="ORF">GKZ27_07755</name>
</gene>
<dbReference type="RefSeq" id="WP_160346473.1">
    <property type="nucleotide sequence ID" value="NZ_WSRR01000018.1"/>
</dbReference>
<keyword evidence="4" id="KW-0472">Membrane</keyword>
<feature type="transmembrane region" description="Helical" evidence="4">
    <location>
        <begin position="193"/>
        <end position="209"/>
    </location>
</feature>
<feature type="transmembrane region" description="Helical" evidence="4">
    <location>
        <begin position="37"/>
        <end position="58"/>
    </location>
</feature>
<dbReference type="Proteomes" id="UP000463388">
    <property type="component" value="Unassembled WGS sequence"/>
</dbReference>
<dbReference type="PANTHER" id="PTHR44688">
    <property type="entry name" value="DNA-BINDING TRANSCRIPTIONAL ACTIVATOR DEVR_DOSR"/>
    <property type="match status" value="1"/>
</dbReference>
<accession>A0A6N8JQB9</accession>
<dbReference type="SUPFAM" id="SSF46894">
    <property type="entry name" value="C-terminal effector domain of the bipartite response regulators"/>
    <property type="match status" value="1"/>
</dbReference>
<feature type="transmembrane region" description="Helical" evidence="4">
    <location>
        <begin position="247"/>
        <end position="265"/>
    </location>
</feature>
<dbReference type="PRINTS" id="PR00038">
    <property type="entry name" value="HTHLUXR"/>
</dbReference>
<dbReference type="SMART" id="SM00421">
    <property type="entry name" value="HTH_LUXR"/>
    <property type="match status" value="1"/>
</dbReference>
<keyword evidence="2" id="KW-0238">DNA-binding</keyword>
<dbReference type="GO" id="GO:0003677">
    <property type="term" value="F:DNA binding"/>
    <property type="evidence" value="ECO:0007669"/>
    <property type="project" value="UniProtKB-KW"/>
</dbReference>
<protein>
    <recommendedName>
        <fullName evidence="5">HTH luxR-type domain-containing protein</fullName>
    </recommendedName>
</protein>
<feature type="domain" description="HTH luxR-type" evidence="5">
    <location>
        <begin position="393"/>
        <end position="458"/>
    </location>
</feature>
<feature type="transmembrane region" description="Helical" evidence="4">
    <location>
        <begin position="97"/>
        <end position="115"/>
    </location>
</feature>
<evidence type="ECO:0000256" key="2">
    <source>
        <dbReference type="ARBA" id="ARBA00023125"/>
    </source>
</evidence>